<sequence>MKFMDEEVIEMTKHARQKKRMENIENQLLHTDIVQAIKDGQLMIEDETIAFKEISFYEGQIRMCMPATFDVMEPELMDIKYPSSRRPDYIYTSESTSINVTLKIMEQQVKEEELEDFTEAMRNILQKTQPTTKMLDIGMNEVNGLQMGYFDFISPALDNKIYNLMFLFIVGENVTMGSVNCLKKEMDIWKPIAYGMMESIFVENKLLDGEGVVE</sequence>
<dbReference type="RefSeq" id="WP_142507212.1">
    <property type="nucleotide sequence ID" value="NZ_SADV01000001.1"/>
</dbReference>
<reference evidence="1 2" key="1">
    <citation type="submission" date="2018-03" db="EMBL/GenBank/DDBJ databases">
        <title>Aerobic endospore-forming bacteria genome sequencing and assembly.</title>
        <authorList>
            <person name="Cavalcante D.A."/>
            <person name="Driks A."/>
            <person name="Putonti C."/>
            <person name="De-Souza M.T."/>
        </authorList>
    </citation>
    <scope>NUCLEOTIDE SEQUENCE [LARGE SCALE GENOMIC DNA]</scope>
    <source>
        <strain evidence="1 2">SDF0037</strain>
    </source>
</reference>
<proteinExistence type="predicted"/>
<comment type="caution">
    <text evidence="1">The sequence shown here is derived from an EMBL/GenBank/DDBJ whole genome shotgun (WGS) entry which is preliminary data.</text>
</comment>
<accession>A0A544V134</accession>
<name>A0A544V134_LYSSH</name>
<protein>
    <submittedName>
        <fullName evidence="1">Uncharacterized protein</fullName>
    </submittedName>
</protein>
<organism evidence="1 2">
    <name type="scientific">Lysinibacillus sphaericus</name>
    <name type="common">Bacillus sphaericus</name>
    <dbReference type="NCBI Taxonomy" id="1421"/>
    <lineage>
        <taxon>Bacteria</taxon>
        <taxon>Bacillati</taxon>
        <taxon>Bacillota</taxon>
        <taxon>Bacilli</taxon>
        <taxon>Bacillales</taxon>
        <taxon>Bacillaceae</taxon>
        <taxon>Lysinibacillus</taxon>
    </lineage>
</organism>
<dbReference type="OrthoDB" id="249246at2"/>
<dbReference type="AlphaFoldDB" id="A0A544V134"/>
<evidence type="ECO:0000313" key="2">
    <source>
        <dbReference type="Proteomes" id="UP000317944"/>
    </source>
</evidence>
<dbReference type="Proteomes" id="UP000317944">
    <property type="component" value="Unassembled WGS sequence"/>
</dbReference>
<dbReference type="EMBL" id="SADV01000001">
    <property type="protein sequence ID" value="TQR39808.1"/>
    <property type="molecule type" value="Genomic_DNA"/>
</dbReference>
<gene>
    <name evidence="1" type="ORF">C7Y47_01920</name>
</gene>
<evidence type="ECO:0000313" key="1">
    <source>
        <dbReference type="EMBL" id="TQR39808.1"/>
    </source>
</evidence>